<sequence>MKIESEIYKSYDLNKERKIELNDEIFKCLNKVEGVLNKGESLEKASKKKLQILKITLGMAAMKTGDTDWESFGLSKEVFENNETFSRSNDFILTVDERKIQKITTEDRESHWNCCRYNFAYNIIYNGMAAPSDQKQEAFSRYFEEFHRSNVTENIAIAATNAKIAKELCESSFGVVGGAENDSLFTAIKILNKFYGDYITSENPELDDRIKLDGMTLTNGMSVFLPEEIKENLGID</sequence>
<evidence type="ECO:0000313" key="2">
    <source>
        <dbReference type="Proteomes" id="UP000283655"/>
    </source>
</evidence>
<dbReference type="Proteomes" id="UP000283655">
    <property type="component" value="Unassembled WGS sequence"/>
</dbReference>
<dbReference type="AlphaFoldDB" id="A0A419AUP8"/>
<evidence type="ECO:0000313" key="1">
    <source>
        <dbReference type="EMBL" id="RJL50466.1"/>
    </source>
</evidence>
<protein>
    <submittedName>
        <fullName evidence="1">Uncharacterized protein</fullName>
    </submittedName>
</protein>
<organism evidence="1 2">
    <name type="scientific">Pectobacterium carotovorum</name>
    <name type="common">Erwinia carotovora</name>
    <dbReference type="NCBI Taxonomy" id="554"/>
    <lineage>
        <taxon>Bacteria</taxon>
        <taxon>Pseudomonadati</taxon>
        <taxon>Pseudomonadota</taxon>
        <taxon>Gammaproteobacteria</taxon>
        <taxon>Enterobacterales</taxon>
        <taxon>Pectobacteriaceae</taxon>
        <taxon>Pectobacterium</taxon>
    </lineage>
</organism>
<dbReference type="RefSeq" id="WP_119873970.1">
    <property type="nucleotide sequence ID" value="NZ_QZDH01000031.1"/>
</dbReference>
<gene>
    <name evidence="1" type="ORF">D5071_12820</name>
</gene>
<accession>A0A419AUP8</accession>
<name>A0A419AUP8_PECCA</name>
<comment type="caution">
    <text evidence="1">The sequence shown here is derived from an EMBL/GenBank/DDBJ whole genome shotgun (WGS) entry which is preliminary data.</text>
</comment>
<dbReference type="EMBL" id="QZDH01000031">
    <property type="protein sequence ID" value="RJL50466.1"/>
    <property type="molecule type" value="Genomic_DNA"/>
</dbReference>
<reference evidence="1 2" key="1">
    <citation type="submission" date="2018-09" db="EMBL/GenBank/DDBJ databases">
        <title>Phylogenetic diversity of Pectobacterium and Dickeya strains causing blackleg disease of potato in Morocco.</title>
        <authorList>
            <person name="Oulghazi S."/>
            <person name="Moumni M."/>
            <person name="Faure D."/>
        </authorList>
    </citation>
    <scope>NUCLEOTIDE SEQUENCE [LARGE SCALE GENOMIC DNA]</scope>
    <source>
        <strain evidence="1 2">S1.15.11.2D</strain>
    </source>
</reference>
<proteinExistence type="predicted"/>